<name>A0A1B6CY46_9HEMI</name>
<accession>A0A1B6CY46</accession>
<dbReference type="AlphaFoldDB" id="A0A1B6CY46"/>
<organism evidence="2">
    <name type="scientific">Clastoptera arizonana</name>
    <name type="common">Arizona spittle bug</name>
    <dbReference type="NCBI Taxonomy" id="38151"/>
    <lineage>
        <taxon>Eukaryota</taxon>
        <taxon>Metazoa</taxon>
        <taxon>Ecdysozoa</taxon>
        <taxon>Arthropoda</taxon>
        <taxon>Hexapoda</taxon>
        <taxon>Insecta</taxon>
        <taxon>Pterygota</taxon>
        <taxon>Neoptera</taxon>
        <taxon>Paraneoptera</taxon>
        <taxon>Hemiptera</taxon>
        <taxon>Auchenorrhyncha</taxon>
        <taxon>Cercopoidea</taxon>
        <taxon>Clastopteridae</taxon>
        <taxon>Clastoptera</taxon>
    </lineage>
</organism>
<evidence type="ECO:0000256" key="1">
    <source>
        <dbReference type="SAM" id="MobiDB-lite"/>
    </source>
</evidence>
<proteinExistence type="predicted"/>
<dbReference type="EMBL" id="GEDC01018931">
    <property type="protein sequence ID" value="JAS18367.1"/>
    <property type="molecule type" value="Transcribed_RNA"/>
</dbReference>
<sequence>MSESRPSSFNDYSYFYWPNQYSRGLPPHLHHPPALHRDPGADVSLNLYPQDLSIRRDTSRQAMSKAEEKLRPVTRAGLAYDEQLTSTVAPLPGSCLTQGAKRKIETGPNVRNKQTADALKKNMLKKEEPAIDESVSKRRRKFTKPPEVDDVPLPQKKRAFVGSGSNTSPCRSPAKKSAKGASAGENVDDETL</sequence>
<reference evidence="2" key="1">
    <citation type="submission" date="2015-12" db="EMBL/GenBank/DDBJ databases">
        <title>De novo transcriptome assembly of four potential Pierce s Disease insect vectors from Arizona vineyards.</title>
        <authorList>
            <person name="Tassone E.E."/>
        </authorList>
    </citation>
    <scope>NUCLEOTIDE SEQUENCE</scope>
</reference>
<protein>
    <submittedName>
        <fullName evidence="2">Uncharacterized protein</fullName>
    </submittedName>
</protein>
<feature type="region of interest" description="Disordered" evidence="1">
    <location>
        <begin position="126"/>
        <end position="192"/>
    </location>
</feature>
<feature type="non-terminal residue" evidence="2">
    <location>
        <position position="192"/>
    </location>
</feature>
<gene>
    <name evidence="2" type="ORF">g.45299</name>
</gene>
<evidence type="ECO:0000313" key="2">
    <source>
        <dbReference type="EMBL" id="JAS18367.1"/>
    </source>
</evidence>